<evidence type="ECO:0000313" key="5">
    <source>
        <dbReference type="Proteomes" id="UP001527202"/>
    </source>
</evidence>
<feature type="transmembrane region" description="Helical" evidence="1">
    <location>
        <begin position="266"/>
        <end position="286"/>
    </location>
</feature>
<dbReference type="EMBL" id="JAMDMJ010000003">
    <property type="protein sequence ID" value="MCY9594707.1"/>
    <property type="molecule type" value="Genomic_DNA"/>
</dbReference>
<organism evidence="3 4">
    <name type="scientific">Paenibacillus chitinolyticus</name>
    <dbReference type="NCBI Taxonomy" id="79263"/>
    <lineage>
        <taxon>Bacteria</taxon>
        <taxon>Bacillati</taxon>
        <taxon>Bacillota</taxon>
        <taxon>Bacilli</taxon>
        <taxon>Bacillales</taxon>
        <taxon>Paenibacillaceae</taxon>
        <taxon>Paenibacillus</taxon>
    </lineage>
</organism>
<dbReference type="GeneID" id="95377889"/>
<dbReference type="GO" id="GO:0016020">
    <property type="term" value="C:membrane"/>
    <property type="evidence" value="ECO:0007669"/>
    <property type="project" value="InterPro"/>
</dbReference>
<sequence>MVTNRYVYYLIAINALISIIIYVPRILLQHRFDGAWTSILLAVVISYMLIRWFTSMLVPFTRQGFPEMMKQHLPKWLNVFVQLLMIGLWFFAGAITLLSFVDITLRYISPDVPAFLVMIGYLIVVGWACTINPASILFGLEILLVLNCPIVAFFIIRAITSSKFDWDAVLQTFTFSLEWPSFQAVAAATFLFTGYINLVVFNRVFEKFHMRGYLLISLSGLLLLLLTMIVPIGMHGSMGVSTYVYPWFSLADSIRVDMFLVERLVFVFYLVYISLFLISTIVHWHVAQSLARGLIRFPAAARGAKFLPLGIVVVFASACMWMLKFNQEGLIRSGEIFLEIRLVAEFSFVLLIFYMYRKEKKK</sequence>
<dbReference type="OrthoDB" id="2930450at2"/>
<dbReference type="GO" id="GO:0009847">
    <property type="term" value="P:spore germination"/>
    <property type="evidence" value="ECO:0007669"/>
    <property type="project" value="InterPro"/>
</dbReference>
<reference evidence="3 4" key="1">
    <citation type="submission" date="2018-01" db="EMBL/GenBank/DDBJ databases">
        <title>The whole genome sequencing and assembly of Paenibacillus chitinolyticus KCCM 41400 strain.</title>
        <authorList>
            <person name="Kim J.-Y."/>
            <person name="Park M.-K."/>
            <person name="Lee Y.-J."/>
            <person name="Yi H."/>
            <person name="Bahn Y.-S."/>
            <person name="Kim J.F."/>
            <person name="Lee D.-W."/>
        </authorList>
    </citation>
    <scope>NUCLEOTIDE SEQUENCE [LARGE SCALE GENOMIC DNA]</scope>
    <source>
        <strain evidence="3 4">KCCM 41400</strain>
    </source>
</reference>
<feature type="transmembrane region" description="Helical" evidence="1">
    <location>
        <begin position="7"/>
        <end position="28"/>
    </location>
</feature>
<feature type="transmembrane region" description="Helical" evidence="1">
    <location>
        <begin position="179"/>
        <end position="201"/>
    </location>
</feature>
<keyword evidence="1" id="KW-1133">Transmembrane helix</keyword>
<dbReference type="RefSeq" id="WP_042230375.1">
    <property type="nucleotide sequence ID" value="NZ_CP026520.1"/>
</dbReference>
<proteinExistence type="predicted"/>
<feature type="transmembrane region" description="Helical" evidence="1">
    <location>
        <begin position="112"/>
        <end position="129"/>
    </location>
</feature>
<dbReference type="EMBL" id="CP026520">
    <property type="protein sequence ID" value="QAV20601.1"/>
    <property type="molecule type" value="Genomic_DNA"/>
</dbReference>
<evidence type="ECO:0000313" key="3">
    <source>
        <dbReference type="EMBL" id="QAV20601.1"/>
    </source>
</evidence>
<reference evidence="2 5" key="2">
    <citation type="submission" date="2022-05" db="EMBL/GenBank/DDBJ databases">
        <title>Genome Sequencing of Bee-Associated Microbes.</title>
        <authorList>
            <person name="Dunlap C."/>
        </authorList>
    </citation>
    <scope>NUCLEOTIDE SEQUENCE [LARGE SCALE GENOMIC DNA]</scope>
    <source>
        <strain evidence="2 5">NRRL B-23120</strain>
    </source>
</reference>
<protein>
    <submittedName>
        <fullName evidence="2">GerAB/ArcD/ProY family transporter</fullName>
    </submittedName>
</protein>
<keyword evidence="1" id="KW-0812">Transmembrane</keyword>
<feature type="transmembrane region" description="Helical" evidence="1">
    <location>
        <begin position="79"/>
        <end position="100"/>
    </location>
</feature>
<accession>A0A410X1W9</accession>
<evidence type="ECO:0000313" key="4">
    <source>
        <dbReference type="Proteomes" id="UP000288943"/>
    </source>
</evidence>
<evidence type="ECO:0000313" key="2">
    <source>
        <dbReference type="EMBL" id="MCY9594707.1"/>
    </source>
</evidence>
<feature type="transmembrane region" description="Helical" evidence="1">
    <location>
        <begin position="306"/>
        <end position="324"/>
    </location>
</feature>
<dbReference type="Proteomes" id="UP000288943">
    <property type="component" value="Chromosome"/>
</dbReference>
<feature type="transmembrane region" description="Helical" evidence="1">
    <location>
        <begin position="34"/>
        <end position="58"/>
    </location>
</feature>
<dbReference type="Proteomes" id="UP001527202">
    <property type="component" value="Unassembled WGS sequence"/>
</dbReference>
<keyword evidence="5" id="KW-1185">Reference proteome</keyword>
<gene>
    <name evidence="2" type="ORF">M5X16_02840</name>
    <name evidence="3" type="ORF">PC41400_24140</name>
</gene>
<dbReference type="InterPro" id="IPR004761">
    <property type="entry name" value="Spore_GerAB"/>
</dbReference>
<feature type="transmembrane region" description="Helical" evidence="1">
    <location>
        <begin position="136"/>
        <end position="159"/>
    </location>
</feature>
<evidence type="ECO:0000256" key="1">
    <source>
        <dbReference type="SAM" id="Phobius"/>
    </source>
</evidence>
<dbReference type="AlphaFoldDB" id="A0A410X1W9"/>
<feature type="transmembrane region" description="Helical" evidence="1">
    <location>
        <begin position="213"/>
        <end position="234"/>
    </location>
</feature>
<name>A0A410X1W9_9BACL</name>
<keyword evidence="1" id="KW-0472">Membrane</keyword>
<dbReference type="Pfam" id="PF03845">
    <property type="entry name" value="Spore_permease"/>
    <property type="match status" value="1"/>
</dbReference>
<dbReference type="KEGG" id="pchi:PC41400_24140"/>
<feature type="transmembrane region" description="Helical" evidence="1">
    <location>
        <begin position="336"/>
        <end position="356"/>
    </location>
</feature>